<dbReference type="EMBL" id="LSCV01000031">
    <property type="protein sequence ID" value="KXB40232.1"/>
    <property type="molecule type" value="Genomic_DNA"/>
</dbReference>
<dbReference type="OrthoDB" id="67297at2"/>
<evidence type="ECO:0000313" key="4">
    <source>
        <dbReference type="EMBL" id="KXB40232.1"/>
    </source>
</evidence>
<comment type="catalytic activity">
    <reaction evidence="1">
        <text>5-amino-6-(5-phospho-D-ribosylamino)uracil + H2O = 5,6-diaminouracil + D-ribose 5-phosphate</text>
        <dbReference type="Rhea" id="RHEA:55020"/>
        <dbReference type="ChEBI" id="CHEBI:15377"/>
        <dbReference type="ChEBI" id="CHEBI:46252"/>
        <dbReference type="ChEBI" id="CHEBI:58453"/>
        <dbReference type="ChEBI" id="CHEBI:78346"/>
    </reaction>
</comment>
<evidence type="ECO:0000313" key="5">
    <source>
        <dbReference type="Proteomes" id="UP000070080"/>
    </source>
</evidence>
<dbReference type="RefSeq" id="WP_066714477.1">
    <property type="nucleotide sequence ID" value="NZ_JARFNM010000001.1"/>
</dbReference>
<proteinExistence type="predicted"/>
<dbReference type="Proteomes" id="UP000070080">
    <property type="component" value="Unassembled WGS sequence"/>
</dbReference>
<reference evidence="5" key="1">
    <citation type="submission" date="2016-01" db="EMBL/GenBank/DDBJ databases">
        <authorList>
            <person name="Mitreva M."/>
            <person name="Pepin K.H."/>
            <person name="Mihindukulasuriya K.A."/>
            <person name="Fulton R."/>
            <person name="Fronick C."/>
            <person name="O'Laughlin M."/>
            <person name="Miner T."/>
            <person name="Herter B."/>
            <person name="Rosa B.A."/>
            <person name="Cordes M."/>
            <person name="Tomlinson C."/>
            <person name="Wollam A."/>
            <person name="Palsikar V.B."/>
            <person name="Mardis E.R."/>
            <person name="Wilson R.K."/>
        </authorList>
    </citation>
    <scope>NUCLEOTIDE SEQUENCE [LARGE SCALE GENOMIC DNA]</scope>
    <source>
        <strain evidence="5">KA00274</strain>
    </source>
</reference>
<evidence type="ECO:0000259" key="3">
    <source>
        <dbReference type="Pfam" id="PF08719"/>
    </source>
</evidence>
<comment type="caution">
    <text evidence="4">The sequence shown here is derived from an EMBL/GenBank/DDBJ whole genome shotgun (WGS) entry which is preliminary data.</text>
</comment>
<sequence>MEIVCFHNPYEENACFSNWYRSEFKLDGITFSSLEQYMMYVKAVCFHDDEIAKLILATDDPATIKALGRKVANFDNSYWNGIRQIVVYRGLIAKFAQDADLRQKLIETKQAVLAECSLDDKIWGNGIAMNDPKRFDLAKWKGQNLMGYTLMMVRAALK</sequence>
<dbReference type="CDD" id="cd15457">
    <property type="entry name" value="NADAR"/>
    <property type="match status" value="1"/>
</dbReference>
<dbReference type="InterPro" id="IPR037238">
    <property type="entry name" value="YbiA-like_sf"/>
</dbReference>
<dbReference type="PATRIC" id="fig|1497955.3.peg.1014"/>
<feature type="domain" description="NADAR" evidence="3">
    <location>
        <begin position="6"/>
        <end position="158"/>
    </location>
</feature>
<dbReference type="SUPFAM" id="SSF143990">
    <property type="entry name" value="YbiA-like"/>
    <property type="match status" value="1"/>
</dbReference>
<gene>
    <name evidence="4" type="ORF">HMPREF1872_01044</name>
</gene>
<accession>A0A133YAN0</accession>
<protein>
    <recommendedName>
        <fullName evidence="3">NADAR domain-containing protein</fullName>
    </recommendedName>
</protein>
<comment type="catalytic activity">
    <reaction evidence="2">
        <text>2,5-diamino-6-hydroxy-4-(5-phosphoribosylamino)-pyrimidine + H2O = 2,5,6-triamino-4-hydroxypyrimidine + D-ribose 5-phosphate</text>
        <dbReference type="Rhea" id="RHEA:23436"/>
        <dbReference type="ChEBI" id="CHEBI:15377"/>
        <dbReference type="ChEBI" id="CHEBI:58614"/>
        <dbReference type="ChEBI" id="CHEBI:78346"/>
        <dbReference type="ChEBI" id="CHEBI:137796"/>
    </reaction>
</comment>
<keyword evidence="5" id="KW-1185">Reference proteome</keyword>
<name>A0A133YAN0_9FIRM</name>
<dbReference type="NCBIfam" id="TIGR02464">
    <property type="entry name" value="ribofla_fusion"/>
    <property type="match status" value="1"/>
</dbReference>
<organism evidence="4 5">
    <name type="scientific">Amygdalobacter nucleatus</name>
    <dbReference type="NCBI Taxonomy" id="3029274"/>
    <lineage>
        <taxon>Bacteria</taxon>
        <taxon>Bacillati</taxon>
        <taxon>Bacillota</taxon>
        <taxon>Clostridia</taxon>
        <taxon>Eubacteriales</taxon>
        <taxon>Oscillospiraceae</taxon>
        <taxon>Amygdalobacter</taxon>
    </lineage>
</organism>
<evidence type="ECO:0000256" key="2">
    <source>
        <dbReference type="ARBA" id="ARBA00000751"/>
    </source>
</evidence>
<evidence type="ECO:0000256" key="1">
    <source>
        <dbReference type="ARBA" id="ARBA00000022"/>
    </source>
</evidence>
<dbReference type="InterPro" id="IPR012816">
    <property type="entry name" value="NADAR"/>
</dbReference>
<dbReference type="AlphaFoldDB" id="A0A133YAN0"/>
<dbReference type="Pfam" id="PF08719">
    <property type="entry name" value="NADAR"/>
    <property type="match status" value="1"/>
</dbReference>
<dbReference type="STRING" id="1497955.HMPREF1872_01044"/>
<dbReference type="Gene3D" id="1.10.357.40">
    <property type="entry name" value="YbiA-like"/>
    <property type="match status" value="1"/>
</dbReference>